<keyword evidence="3" id="KW-1185">Reference proteome</keyword>
<name>A0A392RL62_9FABA</name>
<dbReference type="InterPro" id="IPR000719">
    <property type="entry name" value="Prot_kinase_dom"/>
</dbReference>
<dbReference type="GO" id="GO:0004672">
    <property type="term" value="F:protein kinase activity"/>
    <property type="evidence" value="ECO:0007669"/>
    <property type="project" value="InterPro"/>
</dbReference>
<evidence type="ECO:0000313" key="3">
    <source>
        <dbReference type="Proteomes" id="UP000265520"/>
    </source>
</evidence>
<proteinExistence type="predicted"/>
<protein>
    <submittedName>
        <fullName evidence="2">Serine/threonine-protein kinase/endoribonuclease IRE1b-like</fullName>
    </submittedName>
</protein>
<dbReference type="GO" id="GO:0005524">
    <property type="term" value="F:ATP binding"/>
    <property type="evidence" value="ECO:0007669"/>
    <property type="project" value="InterPro"/>
</dbReference>
<sequence>MTRCQLWERHDGSPSPTLLGIIKDVIDSFTCLQEHGVLHHNITLHNILIFSNGNGEELCAKLADFSLCSLLSDDPLPTNMAQRSNPRLTD</sequence>
<organism evidence="2 3">
    <name type="scientific">Trifolium medium</name>
    <dbReference type="NCBI Taxonomy" id="97028"/>
    <lineage>
        <taxon>Eukaryota</taxon>
        <taxon>Viridiplantae</taxon>
        <taxon>Streptophyta</taxon>
        <taxon>Embryophyta</taxon>
        <taxon>Tracheophyta</taxon>
        <taxon>Spermatophyta</taxon>
        <taxon>Magnoliopsida</taxon>
        <taxon>eudicotyledons</taxon>
        <taxon>Gunneridae</taxon>
        <taxon>Pentapetalae</taxon>
        <taxon>rosids</taxon>
        <taxon>fabids</taxon>
        <taxon>Fabales</taxon>
        <taxon>Fabaceae</taxon>
        <taxon>Papilionoideae</taxon>
        <taxon>50 kb inversion clade</taxon>
        <taxon>NPAAA clade</taxon>
        <taxon>Hologalegina</taxon>
        <taxon>IRL clade</taxon>
        <taxon>Trifolieae</taxon>
        <taxon>Trifolium</taxon>
    </lineage>
</organism>
<feature type="domain" description="Protein kinase" evidence="1">
    <location>
        <begin position="1"/>
        <end position="90"/>
    </location>
</feature>
<keyword evidence="2" id="KW-0418">Kinase</keyword>
<evidence type="ECO:0000259" key="1">
    <source>
        <dbReference type="PROSITE" id="PS50011"/>
    </source>
</evidence>
<dbReference type="Gene3D" id="1.10.510.10">
    <property type="entry name" value="Transferase(Phosphotransferase) domain 1"/>
    <property type="match status" value="1"/>
</dbReference>
<keyword evidence="2" id="KW-0808">Transferase</keyword>
<feature type="non-terminal residue" evidence="2">
    <location>
        <position position="90"/>
    </location>
</feature>
<dbReference type="InterPro" id="IPR011009">
    <property type="entry name" value="Kinase-like_dom_sf"/>
</dbReference>
<reference evidence="2 3" key="1">
    <citation type="journal article" date="2018" name="Front. Plant Sci.">
        <title>Red Clover (Trifolium pratense) and Zigzag Clover (T. medium) - A Picture of Genomic Similarities and Differences.</title>
        <authorList>
            <person name="Dluhosova J."/>
            <person name="Istvanek J."/>
            <person name="Nedelnik J."/>
            <person name="Repkova J."/>
        </authorList>
    </citation>
    <scope>NUCLEOTIDE SEQUENCE [LARGE SCALE GENOMIC DNA]</scope>
    <source>
        <strain evidence="3">cv. 10/8</strain>
        <tissue evidence="2">Leaf</tissue>
    </source>
</reference>
<dbReference type="SUPFAM" id="SSF56112">
    <property type="entry name" value="Protein kinase-like (PK-like)"/>
    <property type="match status" value="1"/>
</dbReference>
<comment type="caution">
    <text evidence="2">The sequence shown here is derived from an EMBL/GenBank/DDBJ whole genome shotgun (WGS) entry which is preliminary data.</text>
</comment>
<dbReference type="AlphaFoldDB" id="A0A392RL62"/>
<dbReference type="PROSITE" id="PS50011">
    <property type="entry name" value="PROTEIN_KINASE_DOM"/>
    <property type="match status" value="1"/>
</dbReference>
<dbReference type="EMBL" id="LXQA010234741">
    <property type="protein sequence ID" value="MCI36540.1"/>
    <property type="molecule type" value="Genomic_DNA"/>
</dbReference>
<accession>A0A392RL62</accession>
<evidence type="ECO:0000313" key="2">
    <source>
        <dbReference type="EMBL" id="MCI36540.1"/>
    </source>
</evidence>
<dbReference type="Proteomes" id="UP000265520">
    <property type="component" value="Unassembled WGS sequence"/>
</dbReference>